<dbReference type="Proteomes" id="UP000682733">
    <property type="component" value="Unassembled WGS sequence"/>
</dbReference>
<protein>
    <submittedName>
        <fullName evidence="1">Uncharacterized protein</fullName>
    </submittedName>
</protein>
<accession>A0A8S2MHU7</accession>
<evidence type="ECO:0000313" key="1">
    <source>
        <dbReference type="EMBL" id="CAF3942549.1"/>
    </source>
</evidence>
<organism evidence="1 2">
    <name type="scientific">Didymodactylos carnosus</name>
    <dbReference type="NCBI Taxonomy" id="1234261"/>
    <lineage>
        <taxon>Eukaryota</taxon>
        <taxon>Metazoa</taxon>
        <taxon>Spiralia</taxon>
        <taxon>Gnathifera</taxon>
        <taxon>Rotifera</taxon>
        <taxon>Eurotatoria</taxon>
        <taxon>Bdelloidea</taxon>
        <taxon>Philodinida</taxon>
        <taxon>Philodinidae</taxon>
        <taxon>Didymodactylos</taxon>
    </lineage>
</organism>
<comment type="caution">
    <text evidence="1">The sequence shown here is derived from an EMBL/GenBank/DDBJ whole genome shotgun (WGS) entry which is preliminary data.</text>
</comment>
<dbReference type="EMBL" id="CAJOBA010027768">
    <property type="protein sequence ID" value="CAF3942549.1"/>
    <property type="molecule type" value="Genomic_DNA"/>
</dbReference>
<dbReference type="AlphaFoldDB" id="A0A8S2MHU7"/>
<name>A0A8S2MHU7_9BILA</name>
<gene>
    <name evidence="1" type="ORF">TMI583_LOCUS21855</name>
</gene>
<proteinExistence type="predicted"/>
<feature type="non-terminal residue" evidence="1">
    <location>
        <position position="1"/>
    </location>
</feature>
<sequence>PPNYNPITLLPALLKIPERLVHRQL</sequence>
<reference evidence="1" key="1">
    <citation type="submission" date="2021-02" db="EMBL/GenBank/DDBJ databases">
        <authorList>
            <person name="Nowell W R."/>
        </authorList>
    </citation>
    <scope>NUCLEOTIDE SEQUENCE</scope>
</reference>
<evidence type="ECO:0000313" key="2">
    <source>
        <dbReference type="Proteomes" id="UP000682733"/>
    </source>
</evidence>